<accession>A0ACB6S5S0</accession>
<organism evidence="1 2">
    <name type="scientific">Macroventuria anomochaeta</name>
    <dbReference type="NCBI Taxonomy" id="301207"/>
    <lineage>
        <taxon>Eukaryota</taxon>
        <taxon>Fungi</taxon>
        <taxon>Dikarya</taxon>
        <taxon>Ascomycota</taxon>
        <taxon>Pezizomycotina</taxon>
        <taxon>Dothideomycetes</taxon>
        <taxon>Pleosporomycetidae</taxon>
        <taxon>Pleosporales</taxon>
        <taxon>Pleosporineae</taxon>
        <taxon>Didymellaceae</taxon>
        <taxon>Macroventuria</taxon>
    </lineage>
</organism>
<protein>
    <submittedName>
        <fullName evidence="1">Glycosyltransferase family 76 protein</fullName>
    </submittedName>
</protein>
<dbReference type="Proteomes" id="UP000799754">
    <property type="component" value="Unassembled WGS sequence"/>
</dbReference>
<name>A0ACB6S5S0_9PLEO</name>
<evidence type="ECO:0000313" key="1">
    <source>
        <dbReference type="EMBL" id="KAF2628703.1"/>
    </source>
</evidence>
<keyword evidence="2" id="KW-1185">Reference proteome</keyword>
<reference evidence="1" key="1">
    <citation type="journal article" date="2020" name="Stud. Mycol.">
        <title>101 Dothideomycetes genomes: a test case for predicting lifestyles and emergence of pathogens.</title>
        <authorList>
            <person name="Haridas S."/>
            <person name="Albert R."/>
            <person name="Binder M."/>
            <person name="Bloem J."/>
            <person name="Labutti K."/>
            <person name="Salamov A."/>
            <person name="Andreopoulos B."/>
            <person name="Baker S."/>
            <person name="Barry K."/>
            <person name="Bills G."/>
            <person name="Bluhm B."/>
            <person name="Cannon C."/>
            <person name="Castanera R."/>
            <person name="Culley D."/>
            <person name="Daum C."/>
            <person name="Ezra D."/>
            <person name="Gonzalez J."/>
            <person name="Henrissat B."/>
            <person name="Kuo A."/>
            <person name="Liang C."/>
            <person name="Lipzen A."/>
            <person name="Lutzoni F."/>
            <person name="Magnuson J."/>
            <person name="Mondo S."/>
            <person name="Nolan M."/>
            <person name="Ohm R."/>
            <person name="Pangilinan J."/>
            <person name="Park H.-J."/>
            <person name="Ramirez L."/>
            <person name="Alfaro M."/>
            <person name="Sun H."/>
            <person name="Tritt A."/>
            <person name="Yoshinaga Y."/>
            <person name="Zwiers L.-H."/>
            <person name="Turgeon B."/>
            <person name="Goodwin S."/>
            <person name="Spatafora J."/>
            <person name="Crous P."/>
            <person name="Grigoriev I."/>
        </authorList>
    </citation>
    <scope>NUCLEOTIDE SEQUENCE</scope>
    <source>
        <strain evidence="1">CBS 525.71</strain>
    </source>
</reference>
<comment type="caution">
    <text evidence="1">The sequence shown here is derived from an EMBL/GenBank/DDBJ whole genome shotgun (WGS) entry which is preliminary data.</text>
</comment>
<proteinExistence type="predicted"/>
<gene>
    <name evidence="1" type="ORF">BU25DRAFT_390509</name>
</gene>
<dbReference type="EMBL" id="MU006712">
    <property type="protein sequence ID" value="KAF2628703.1"/>
    <property type="molecule type" value="Genomic_DNA"/>
</dbReference>
<sequence length="449" mass="49892">MAVSKASDKKQLALVFCVWKTLLILLAAFCPGPGYDTSALILVDASTNRYANLESSSRFEHFVLTIFRWDALYFVKAAERGLVFEQEWAFSPAFSKLLSVTARFISGNAESSIRYYIIAGIVISTTCHLLSVLVLYRLLTLLTGAGRQQSRIPFVASVLHILTPASLFLLAPYTESLFSLLNLAGMLCYAESRATANSSPVSVQEVVYKLSSGLFFAVATTIRSNGLLSGLVLLYDVVRYLPQLLSMRSSVHDLCRVFVTCVSGTLIAIGFVGPQYLAYLEFCSTSDSTIRPWCENSIPSIYSWVQSHYWNVGLFRYWTLSNLPLFLLAIPMLWLLVYSSVTILHIGYTQPLHGRPVPHTSNTLHSKPAPDVTHDLPELALPQLILAFAAATSFHVQIVNRIASGYPIWYLTVAAWLQSDLQIGKWAIRTMVMYSMIQGILFANFLPPA</sequence>
<evidence type="ECO:0000313" key="2">
    <source>
        <dbReference type="Proteomes" id="UP000799754"/>
    </source>
</evidence>